<feature type="transmembrane region" description="Helical" evidence="6">
    <location>
        <begin position="43"/>
        <end position="65"/>
    </location>
</feature>
<comment type="subcellular location">
    <subcellularLocation>
        <location evidence="1">Cell membrane</location>
        <topology evidence="1">Multi-pass membrane protein</topology>
    </subcellularLocation>
</comment>
<feature type="transmembrane region" description="Helical" evidence="6">
    <location>
        <begin position="12"/>
        <end position="31"/>
    </location>
</feature>
<sequence length="145" mass="16595">FAPFFQISTVQLGLSIVGGGMIFWLGIAMFRARTEIVHQGKDLPYNAFVAGILTSGFNPFFLVWWATIGSMLIMRFLEFGTRELMVFIVVHWLVDLVWLSLVSNLVYRTRSLWGRKFHEWLFIACSLLLIGFGGWFVVEGIQIVV</sequence>
<evidence type="ECO:0000313" key="7">
    <source>
        <dbReference type="EMBL" id="GAG47397.1"/>
    </source>
</evidence>
<dbReference type="PANTHER" id="PTHR38825:SF1">
    <property type="entry name" value="TRANSPORTER, LYSE FAMILY"/>
    <property type="match status" value="1"/>
</dbReference>
<name>X0YJY3_9ZZZZ</name>
<keyword evidence="4 6" id="KW-1133">Transmembrane helix</keyword>
<evidence type="ECO:0000256" key="2">
    <source>
        <dbReference type="ARBA" id="ARBA00022475"/>
    </source>
</evidence>
<evidence type="ECO:0000256" key="3">
    <source>
        <dbReference type="ARBA" id="ARBA00022692"/>
    </source>
</evidence>
<accession>X0YJY3</accession>
<dbReference type="AlphaFoldDB" id="X0YJY3"/>
<evidence type="ECO:0000256" key="4">
    <source>
        <dbReference type="ARBA" id="ARBA00022989"/>
    </source>
</evidence>
<evidence type="ECO:0000256" key="5">
    <source>
        <dbReference type="ARBA" id="ARBA00023136"/>
    </source>
</evidence>
<evidence type="ECO:0008006" key="8">
    <source>
        <dbReference type="Google" id="ProtNLM"/>
    </source>
</evidence>
<feature type="transmembrane region" description="Helical" evidence="6">
    <location>
        <begin position="119"/>
        <end position="138"/>
    </location>
</feature>
<proteinExistence type="predicted"/>
<organism evidence="7">
    <name type="scientific">marine sediment metagenome</name>
    <dbReference type="NCBI Taxonomy" id="412755"/>
    <lineage>
        <taxon>unclassified sequences</taxon>
        <taxon>metagenomes</taxon>
        <taxon>ecological metagenomes</taxon>
    </lineage>
</organism>
<comment type="caution">
    <text evidence="7">The sequence shown here is derived from an EMBL/GenBank/DDBJ whole genome shotgun (WGS) entry which is preliminary data.</text>
</comment>
<gene>
    <name evidence="7" type="ORF">S01H1_76888</name>
</gene>
<evidence type="ECO:0000256" key="1">
    <source>
        <dbReference type="ARBA" id="ARBA00004651"/>
    </source>
</evidence>
<dbReference type="EMBL" id="BARS01051646">
    <property type="protein sequence ID" value="GAG47397.1"/>
    <property type="molecule type" value="Genomic_DNA"/>
</dbReference>
<keyword evidence="2" id="KW-1003">Cell membrane</keyword>
<keyword evidence="5 6" id="KW-0472">Membrane</keyword>
<dbReference type="PANTHER" id="PTHR38825">
    <property type="entry name" value="LYSINE EXPORTER PROTEIN (LYSE/YGGA)"/>
    <property type="match status" value="1"/>
</dbReference>
<dbReference type="Pfam" id="PF01810">
    <property type="entry name" value="LysE"/>
    <property type="match status" value="1"/>
</dbReference>
<reference evidence="7" key="1">
    <citation type="journal article" date="2014" name="Front. Microbiol.">
        <title>High frequency of phylogenetically diverse reductive dehalogenase-homologous genes in deep subseafloor sedimentary metagenomes.</title>
        <authorList>
            <person name="Kawai M."/>
            <person name="Futagami T."/>
            <person name="Toyoda A."/>
            <person name="Takaki Y."/>
            <person name="Nishi S."/>
            <person name="Hori S."/>
            <person name="Arai W."/>
            <person name="Tsubouchi T."/>
            <person name="Morono Y."/>
            <person name="Uchiyama I."/>
            <person name="Ito T."/>
            <person name="Fujiyama A."/>
            <person name="Inagaki F."/>
            <person name="Takami H."/>
        </authorList>
    </citation>
    <scope>NUCLEOTIDE SEQUENCE</scope>
    <source>
        <strain evidence="7">Expedition CK06-06</strain>
    </source>
</reference>
<evidence type="ECO:0000256" key="6">
    <source>
        <dbReference type="SAM" id="Phobius"/>
    </source>
</evidence>
<dbReference type="GO" id="GO:0005886">
    <property type="term" value="C:plasma membrane"/>
    <property type="evidence" value="ECO:0007669"/>
    <property type="project" value="UniProtKB-SubCell"/>
</dbReference>
<keyword evidence="3 6" id="KW-0812">Transmembrane</keyword>
<dbReference type="InterPro" id="IPR001123">
    <property type="entry name" value="LeuE-type"/>
</dbReference>
<protein>
    <recommendedName>
        <fullName evidence="8">Lysine transporter LysE</fullName>
    </recommendedName>
</protein>
<feature type="non-terminal residue" evidence="7">
    <location>
        <position position="1"/>
    </location>
</feature>
<dbReference type="GO" id="GO:0006865">
    <property type="term" value="P:amino acid transport"/>
    <property type="evidence" value="ECO:0007669"/>
    <property type="project" value="InterPro"/>
</dbReference>
<feature type="transmembrane region" description="Helical" evidence="6">
    <location>
        <begin position="85"/>
        <end position="107"/>
    </location>
</feature>